<dbReference type="Gene3D" id="3.40.50.970">
    <property type="match status" value="2"/>
</dbReference>
<comment type="cofactor">
    <cofactor evidence="10">
        <name>Mg(2+)</name>
        <dbReference type="ChEBI" id="CHEBI:18420"/>
    </cofactor>
    <text evidence="10">Binds 1 Mg(2+) ion per subunit.</text>
</comment>
<comment type="caution">
    <text evidence="12">The sequence shown here is derived from an EMBL/GenBank/DDBJ whole genome shotgun (WGS) entry which is preliminary data.</text>
</comment>
<protein>
    <recommendedName>
        <fullName evidence="10">1-deoxy-D-xylulose-5-phosphate synthase</fullName>
        <ecNumber evidence="10">2.2.1.7</ecNumber>
    </recommendedName>
    <alternativeName>
        <fullName evidence="10">1-deoxyxylulose-5-phosphate synthase</fullName>
        <shortName evidence="10">DXP synthase</shortName>
        <shortName evidence="10">DXPS</shortName>
    </alternativeName>
</protein>
<feature type="binding site" evidence="10">
    <location>
        <position position="76"/>
    </location>
    <ligand>
        <name>thiamine diphosphate</name>
        <dbReference type="ChEBI" id="CHEBI:58937"/>
    </ligand>
</feature>
<evidence type="ECO:0000256" key="3">
    <source>
        <dbReference type="ARBA" id="ARBA00011738"/>
    </source>
</evidence>
<dbReference type="PANTHER" id="PTHR43322">
    <property type="entry name" value="1-D-DEOXYXYLULOSE 5-PHOSPHATE SYNTHASE-RELATED"/>
    <property type="match status" value="1"/>
</dbReference>
<feature type="binding site" evidence="10">
    <location>
        <position position="178"/>
    </location>
    <ligand>
        <name>Mg(2+)</name>
        <dbReference type="ChEBI" id="CHEBI:18420"/>
    </ligand>
</feature>
<evidence type="ECO:0000256" key="10">
    <source>
        <dbReference type="HAMAP-Rule" id="MF_00315"/>
    </source>
</evidence>
<comment type="subunit">
    <text evidence="3 10">Homodimer.</text>
</comment>
<comment type="pathway">
    <text evidence="1 10">Metabolic intermediate biosynthesis; 1-deoxy-D-xylulose 5-phosphate biosynthesis; 1-deoxy-D-xylulose 5-phosphate from D-glyceraldehyde 3-phosphate and pyruvate: step 1/1.</text>
</comment>
<dbReference type="EMBL" id="JAATLK010000001">
    <property type="protein sequence ID" value="NIZ46340.1"/>
    <property type="molecule type" value="Genomic_DNA"/>
</dbReference>
<dbReference type="HAMAP" id="MF_00315">
    <property type="entry name" value="DXP_synth"/>
    <property type="match status" value="1"/>
</dbReference>
<keyword evidence="7 10" id="KW-0784">Thiamine biosynthesis</keyword>
<evidence type="ECO:0000256" key="1">
    <source>
        <dbReference type="ARBA" id="ARBA00004980"/>
    </source>
</evidence>
<dbReference type="CDD" id="cd02007">
    <property type="entry name" value="TPP_DXS"/>
    <property type="match status" value="1"/>
</dbReference>
<evidence type="ECO:0000256" key="9">
    <source>
        <dbReference type="ARBA" id="ARBA00023229"/>
    </source>
</evidence>
<dbReference type="PROSITE" id="PS00801">
    <property type="entry name" value="TRANSKETOLASE_1"/>
    <property type="match status" value="1"/>
</dbReference>
<keyword evidence="4 10" id="KW-0808">Transferase</keyword>
<dbReference type="GO" id="GO:0016114">
    <property type="term" value="P:terpenoid biosynthetic process"/>
    <property type="evidence" value="ECO:0007669"/>
    <property type="project" value="UniProtKB-UniRule"/>
</dbReference>
<feature type="binding site" evidence="10">
    <location>
        <begin position="150"/>
        <end position="151"/>
    </location>
    <ligand>
        <name>thiamine diphosphate</name>
        <dbReference type="ChEBI" id="CHEBI:58937"/>
    </ligand>
</feature>
<dbReference type="Pfam" id="PF13292">
    <property type="entry name" value="DXP_synthase_N"/>
    <property type="match status" value="1"/>
</dbReference>
<dbReference type="InterPro" id="IPR049557">
    <property type="entry name" value="Transketolase_CS"/>
</dbReference>
<accession>A0A968GAI9</accession>
<dbReference type="GO" id="GO:0000287">
    <property type="term" value="F:magnesium ion binding"/>
    <property type="evidence" value="ECO:0007669"/>
    <property type="project" value="UniProtKB-UniRule"/>
</dbReference>
<keyword evidence="9 10" id="KW-0414">Isoprene biosynthesis</keyword>
<dbReference type="RefSeq" id="WP_167702810.1">
    <property type="nucleotide sequence ID" value="NZ_CP118168.1"/>
</dbReference>
<evidence type="ECO:0000256" key="5">
    <source>
        <dbReference type="ARBA" id="ARBA00022723"/>
    </source>
</evidence>
<dbReference type="Pfam" id="PF02780">
    <property type="entry name" value="Transketolase_C"/>
    <property type="match status" value="1"/>
</dbReference>
<evidence type="ECO:0000259" key="11">
    <source>
        <dbReference type="SMART" id="SM00861"/>
    </source>
</evidence>
<keyword evidence="5 10" id="KW-0479">Metal-binding</keyword>
<dbReference type="Proteomes" id="UP000752013">
    <property type="component" value="Unassembled WGS sequence"/>
</dbReference>
<dbReference type="PANTHER" id="PTHR43322:SF5">
    <property type="entry name" value="1-DEOXY-D-XYLULOSE-5-PHOSPHATE SYNTHASE, CHLOROPLASTIC"/>
    <property type="match status" value="1"/>
</dbReference>
<proteinExistence type="inferred from homology"/>
<dbReference type="InterPro" id="IPR009014">
    <property type="entry name" value="Transketo_C/PFOR_II"/>
</dbReference>
<organism evidence="12 13">
    <name type="scientific">Entomospira nematocerorum</name>
    <dbReference type="NCBI Taxonomy" id="2719987"/>
    <lineage>
        <taxon>Bacteria</taxon>
        <taxon>Pseudomonadati</taxon>
        <taxon>Spirochaetota</taxon>
        <taxon>Spirochaetia</taxon>
        <taxon>Spirochaetales</taxon>
        <taxon>Spirochaetaceae</taxon>
        <taxon>Entomospira</taxon>
    </lineage>
</organism>
<reference evidence="12" key="1">
    <citation type="submission" date="2020-03" db="EMBL/GenBank/DDBJ databases">
        <title>Spirochaetal bacteria isolated from arthropods constitute a novel genus Entomospira genus novum within the order Spirochaetales.</title>
        <authorList>
            <person name="Grana-Miraglia L."/>
            <person name="Sikutova S."/>
            <person name="Fingerle V."/>
            <person name="Sing A."/>
            <person name="Castillo-Ramirez S."/>
            <person name="Margos G."/>
            <person name="Rudolf I."/>
        </authorList>
    </citation>
    <scope>NUCLEOTIDE SEQUENCE</scope>
    <source>
        <strain evidence="12">BR208</strain>
    </source>
</reference>
<dbReference type="GO" id="GO:0005829">
    <property type="term" value="C:cytosol"/>
    <property type="evidence" value="ECO:0007669"/>
    <property type="project" value="TreeGrafter"/>
</dbReference>
<dbReference type="AlphaFoldDB" id="A0A968GAI9"/>
<dbReference type="InterPro" id="IPR005477">
    <property type="entry name" value="Dxylulose-5-P_synthase"/>
</dbReference>
<evidence type="ECO:0000256" key="7">
    <source>
        <dbReference type="ARBA" id="ARBA00022977"/>
    </source>
</evidence>
<feature type="binding site" evidence="10">
    <location>
        <position position="323"/>
    </location>
    <ligand>
        <name>thiamine diphosphate</name>
        <dbReference type="ChEBI" id="CHEBI:58937"/>
    </ligand>
</feature>
<sequence length="594" mass="65383">MINSETTQRSYSLEYIKKQSIEELITIASDLRAIMVTSLLQSGGHLSSNLGSVELILAWHYVFDSPQDKLIFDVGHQCYVHKILTDRLDKFSQIRQLDGISGFPRRQESEHDIVSTGHASASLGVAAGIVAGQEEKIRKKERVTALVGDAGLTGGVAFEALNDIGHRQLPVILLLNDNQMSITSGCGALHTHLEGIDTQNNLFTNLGWSYIGVYDGHNLAELIEVLTYAKTYDRPLVIHTKTQKGKGYLPAELDPIKYHGVAGSNQPVVESLSYTQAFANSLLSLAKEHSDVVAITAAMSTGTGISQLEAVMPHRCYDVGIAEQYAISFASGLALSGKKPIVALYATFLQRAIDQVIHDVVMQQISMVITLDRAGLVAGDGESHQGIYDIALLQSLPSILFMAPASQSELESMLFWAMQQCTLVVIRFPKAHFVINDNFLSHKLSPITVGCGEYWYHDDRSVEILIVSLGAMTEQAMLALPLLEELGIRVHIYHSRFITPIDESHWMDILARYRAVLTIEEGVLSGGWGVNFAARFSLLLPKVSFHQLGVRTSFLPQATREELLRIAELDATAICSTVTTITEELLHQDRMNSV</sequence>
<dbReference type="GO" id="GO:0009228">
    <property type="term" value="P:thiamine biosynthetic process"/>
    <property type="evidence" value="ECO:0007669"/>
    <property type="project" value="UniProtKB-UniRule"/>
</dbReference>
<comment type="function">
    <text evidence="10">Catalyzes the acyloin condensation reaction between C atoms 2 and 3 of pyruvate and glyceraldehyde 3-phosphate to yield 1-deoxy-D-xylulose-5-phosphate (DXP).</text>
</comment>
<dbReference type="SUPFAM" id="SSF52922">
    <property type="entry name" value="TK C-terminal domain-like"/>
    <property type="match status" value="1"/>
</dbReference>
<feature type="binding site" evidence="10">
    <location>
        <position position="149"/>
    </location>
    <ligand>
        <name>Mg(2+)</name>
        <dbReference type="ChEBI" id="CHEBI:18420"/>
    </ligand>
</feature>
<dbReference type="Gene3D" id="3.40.50.920">
    <property type="match status" value="1"/>
</dbReference>
<feature type="domain" description="Transketolase-like pyrimidine-binding" evidence="11">
    <location>
        <begin position="272"/>
        <end position="434"/>
    </location>
</feature>
<keyword evidence="13" id="KW-1185">Reference proteome</keyword>
<comment type="similarity">
    <text evidence="2 10">Belongs to the transketolase family. DXPS subfamily.</text>
</comment>
<evidence type="ECO:0000256" key="2">
    <source>
        <dbReference type="ARBA" id="ARBA00011081"/>
    </source>
</evidence>
<evidence type="ECO:0000256" key="8">
    <source>
        <dbReference type="ARBA" id="ARBA00023052"/>
    </source>
</evidence>
<evidence type="ECO:0000313" key="12">
    <source>
        <dbReference type="EMBL" id="NIZ46340.1"/>
    </source>
</evidence>
<evidence type="ECO:0000256" key="4">
    <source>
        <dbReference type="ARBA" id="ARBA00022679"/>
    </source>
</evidence>
<feature type="binding site" evidence="10">
    <location>
        <begin position="117"/>
        <end position="119"/>
    </location>
    <ligand>
        <name>thiamine diphosphate</name>
        <dbReference type="ChEBI" id="CHEBI:58937"/>
    </ligand>
</feature>
<evidence type="ECO:0000313" key="13">
    <source>
        <dbReference type="Proteomes" id="UP000752013"/>
    </source>
</evidence>
<dbReference type="EC" id="2.2.1.7" evidence="10"/>
<dbReference type="SMART" id="SM00861">
    <property type="entry name" value="Transket_pyr"/>
    <property type="match status" value="1"/>
</dbReference>
<evidence type="ECO:0000256" key="6">
    <source>
        <dbReference type="ARBA" id="ARBA00022842"/>
    </source>
</evidence>
<dbReference type="GO" id="GO:0008661">
    <property type="term" value="F:1-deoxy-D-xylulose-5-phosphate synthase activity"/>
    <property type="evidence" value="ECO:0007669"/>
    <property type="project" value="UniProtKB-UniRule"/>
</dbReference>
<name>A0A968GAI9_9SPIO</name>
<dbReference type="NCBIfam" id="NF003933">
    <property type="entry name" value="PRK05444.2-2"/>
    <property type="match status" value="1"/>
</dbReference>
<dbReference type="CDD" id="cd07033">
    <property type="entry name" value="TPP_PYR_DXS_TK_like"/>
    <property type="match status" value="1"/>
</dbReference>
<dbReference type="GO" id="GO:0019288">
    <property type="term" value="P:isopentenyl diphosphate biosynthetic process, methylerythritol 4-phosphate pathway"/>
    <property type="evidence" value="ECO:0007669"/>
    <property type="project" value="TreeGrafter"/>
</dbReference>
<comment type="catalytic activity">
    <reaction evidence="10">
        <text>D-glyceraldehyde 3-phosphate + pyruvate + H(+) = 1-deoxy-D-xylulose 5-phosphate + CO2</text>
        <dbReference type="Rhea" id="RHEA:12605"/>
        <dbReference type="ChEBI" id="CHEBI:15361"/>
        <dbReference type="ChEBI" id="CHEBI:15378"/>
        <dbReference type="ChEBI" id="CHEBI:16526"/>
        <dbReference type="ChEBI" id="CHEBI:57792"/>
        <dbReference type="ChEBI" id="CHEBI:59776"/>
        <dbReference type="EC" id="2.2.1.7"/>
    </reaction>
</comment>
<comment type="cofactor">
    <cofactor evidence="10">
        <name>thiamine diphosphate</name>
        <dbReference type="ChEBI" id="CHEBI:58937"/>
    </cofactor>
    <text evidence="10">Binds 1 thiamine pyrophosphate per subunit.</text>
</comment>
<keyword evidence="8 10" id="KW-0786">Thiamine pyrophosphate</keyword>
<keyword evidence="6 10" id="KW-0460">Magnesium</keyword>
<dbReference type="SUPFAM" id="SSF52518">
    <property type="entry name" value="Thiamin diphosphate-binding fold (THDP-binding)"/>
    <property type="match status" value="1"/>
</dbReference>
<dbReference type="Pfam" id="PF02779">
    <property type="entry name" value="Transket_pyr"/>
    <property type="match status" value="1"/>
</dbReference>
<feature type="binding site" evidence="10">
    <location>
        <position position="248"/>
    </location>
    <ligand>
        <name>thiamine diphosphate</name>
        <dbReference type="ChEBI" id="CHEBI:58937"/>
    </ligand>
</feature>
<dbReference type="InterPro" id="IPR005475">
    <property type="entry name" value="Transketolase-like_Pyr-bd"/>
</dbReference>
<feature type="binding site" evidence="10">
    <location>
        <position position="178"/>
    </location>
    <ligand>
        <name>thiamine diphosphate</name>
        <dbReference type="ChEBI" id="CHEBI:58937"/>
    </ligand>
</feature>
<dbReference type="InterPro" id="IPR029061">
    <property type="entry name" value="THDP-binding"/>
</dbReference>
<dbReference type="GO" id="GO:0030976">
    <property type="term" value="F:thiamine pyrophosphate binding"/>
    <property type="evidence" value="ECO:0007669"/>
    <property type="project" value="UniProtKB-UniRule"/>
</dbReference>
<dbReference type="InterPro" id="IPR033248">
    <property type="entry name" value="Transketolase_C"/>
</dbReference>
<gene>
    <name evidence="10" type="primary">dxs</name>
    <name evidence="12" type="ORF">HCT46_00160</name>
</gene>